<proteinExistence type="predicted"/>
<evidence type="ECO:0000313" key="4">
    <source>
        <dbReference type="EMBL" id="PSK83265.1"/>
    </source>
</evidence>
<dbReference type="InterPro" id="IPR013096">
    <property type="entry name" value="Cupin_2"/>
</dbReference>
<dbReference type="EMBL" id="PYGC01000004">
    <property type="protein sequence ID" value="PSK83265.1"/>
    <property type="molecule type" value="Genomic_DNA"/>
</dbReference>
<accession>A0A2P8CE53</accession>
<feature type="signal peptide" evidence="1">
    <location>
        <begin position="1"/>
        <end position="20"/>
    </location>
</feature>
<evidence type="ECO:0000313" key="5">
    <source>
        <dbReference type="Proteomes" id="UP000240621"/>
    </source>
</evidence>
<evidence type="ECO:0000313" key="3">
    <source>
        <dbReference type="EMBL" id="GET21852.1"/>
    </source>
</evidence>
<reference evidence="4 5" key="1">
    <citation type="submission" date="2018-03" db="EMBL/GenBank/DDBJ databases">
        <title>Genomic Encyclopedia of Archaeal and Bacterial Type Strains, Phase II (KMG-II): from individual species to whole genera.</title>
        <authorList>
            <person name="Goeker M."/>
        </authorList>
    </citation>
    <scope>NUCLEOTIDE SEQUENCE [LARGE SCALE GENOMIC DNA]</scope>
    <source>
        <strain evidence="4 5">DSM 27267</strain>
    </source>
</reference>
<evidence type="ECO:0000259" key="2">
    <source>
        <dbReference type="Pfam" id="PF07883"/>
    </source>
</evidence>
<evidence type="ECO:0000313" key="6">
    <source>
        <dbReference type="Proteomes" id="UP000396862"/>
    </source>
</evidence>
<protein>
    <submittedName>
        <fullName evidence="4">Cupin domain-containing protein</fullName>
    </submittedName>
</protein>
<feature type="chain" id="PRO_5015202449" evidence="1">
    <location>
        <begin position="21"/>
        <end position="144"/>
    </location>
</feature>
<dbReference type="SUPFAM" id="SSF51182">
    <property type="entry name" value="RmlC-like cupins"/>
    <property type="match status" value="1"/>
</dbReference>
<dbReference type="EMBL" id="BLAU01000001">
    <property type="protein sequence ID" value="GET21852.1"/>
    <property type="molecule type" value="Genomic_DNA"/>
</dbReference>
<dbReference type="Proteomes" id="UP000240621">
    <property type="component" value="Unassembled WGS sequence"/>
</dbReference>
<sequence>MKKVFLSLAVLLLICNISLAQDQPDSTKTKKKYTIENCVTKFSMDNTVKTKVGYQFWFADKDFVDGRTLKMSVVAPHSATHAPHKHAEDEFFFVLKGTAEFYLDGKTMTAGPYASFYCPSNVMHGIRNVNDTELKYLVIKKYLK</sequence>
<dbReference type="InterPro" id="IPR014710">
    <property type="entry name" value="RmlC-like_jellyroll"/>
</dbReference>
<dbReference type="OrthoDB" id="9806121at2"/>
<name>A0A2P8CE53_9BACT</name>
<dbReference type="Gene3D" id="2.60.120.10">
    <property type="entry name" value="Jelly Rolls"/>
    <property type="match status" value="1"/>
</dbReference>
<gene>
    <name evidence="4" type="ORF">CLV93_104195</name>
    <name evidence="3" type="ORF">JCM18694_20980</name>
</gene>
<dbReference type="AlphaFoldDB" id="A0A2P8CE53"/>
<dbReference type="CDD" id="cd02209">
    <property type="entry name" value="cupin_XRE_C"/>
    <property type="match status" value="1"/>
</dbReference>
<dbReference type="PANTHER" id="PTHR36114">
    <property type="entry name" value="16.7 KDA PROTEIN IN WHIE LOCUS"/>
    <property type="match status" value="1"/>
</dbReference>
<keyword evidence="1" id="KW-0732">Signal</keyword>
<organism evidence="4 5">
    <name type="scientific">Prolixibacter denitrificans</name>
    <dbReference type="NCBI Taxonomy" id="1541063"/>
    <lineage>
        <taxon>Bacteria</taxon>
        <taxon>Pseudomonadati</taxon>
        <taxon>Bacteroidota</taxon>
        <taxon>Bacteroidia</taxon>
        <taxon>Marinilabiliales</taxon>
        <taxon>Prolixibacteraceae</taxon>
        <taxon>Prolixibacter</taxon>
    </lineage>
</organism>
<dbReference type="Proteomes" id="UP000396862">
    <property type="component" value="Unassembled WGS sequence"/>
</dbReference>
<dbReference type="PANTHER" id="PTHR36114:SF1">
    <property type="entry name" value="16.7 KDA PROTEIN IN WHIE LOCUS"/>
    <property type="match status" value="1"/>
</dbReference>
<dbReference type="Pfam" id="PF07883">
    <property type="entry name" value="Cupin_2"/>
    <property type="match status" value="1"/>
</dbReference>
<keyword evidence="6" id="KW-1185">Reference proteome</keyword>
<dbReference type="InterPro" id="IPR052044">
    <property type="entry name" value="PKS_Associated_Protein"/>
</dbReference>
<evidence type="ECO:0000256" key="1">
    <source>
        <dbReference type="SAM" id="SignalP"/>
    </source>
</evidence>
<dbReference type="RefSeq" id="WP_106542064.1">
    <property type="nucleotide sequence ID" value="NZ_BLAU01000001.1"/>
</dbReference>
<feature type="domain" description="Cupin type-2" evidence="2">
    <location>
        <begin position="73"/>
        <end position="139"/>
    </location>
</feature>
<dbReference type="InterPro" id="IPR011051">
    <property type="entry name" value="RmlC_Cupin_sf"/>
</dbReference>
<reference evidence="3 6" key="2">
    <citation type="submission" date="2019-10" db="EMBL/GenBank/DDBJ databases">
        <title>Prolixibacter strains distinguished by the presence of nitrate reductase genes were adept at nitrate-dependent anaerobic corrosion of metallic iron and carbon steel.</title>
        <authorList>
            <person name="Iino T."/>
            <person name="Shono N."/>
            <person name="Ito K."/>
            <person name="Nakamura R."/>
            <person name="Sueoka K."/>
            <person name="Harayama S."/>
            <person name="Ohkuma M."/>
        </authorList>
    </citation>
    <scope>NUCLEOTIDE SEQUENCE [LARGE SCALE GENOMIC DNA]</scope>
    <source>
        <strain evidence="3 6">MIC1-1</strain>
    </source>
</reference>
<comment type="caution">
    <text evidence="4">The sequence shown here is derived from an EMBL/GenBank/DDBJ whole genome shotgun (WGS) entry which is preliminary data.</text>
</comment>